<dbReference type="EMBL" id="JACHXW010000002">
    <property type="protein sequence ID" value="MBB3150691.1"/>
    <property type="molecule type" value="Genomic_DNA"/>
</dbReference>
<dbReference type="SUPFAM" id="SSF161098">
    <property type="entry name" value="MetI-like"/>
    <property type="match status" value="1"/>
</dbReference>
<evidence type="ECO:0000256" key="2">
    <source>
        <dbReference type="ARBA" id="ARBA00022448"/>
    </source>
</evidence>
<evidence type="ECO:0000256" key="7">
    <source>
        <dbReference type="RuleBase" id="RU363032"/>
    </source>
</evidence>
<comment type="subcellular location">
    <subcellularLocation>
        <location evidence="1 7">Cell membrane</location>
        <topology evidence="1 7">Multi-pass membrane protein</topology>
    </subcellularLocation>
</comment>
<reference evidence="9 10" key="1">
    <citation type="submission" date="2020-08" db="EMBL/GenBank/DDBJ databases">
        <title>Genomic Encyclopedia of Type Strains, Phase III (KMG-III): the genomes of soil and plant-associated and newly described type strains.</title>
        <authorList>
            <person name="Whitman W."/>
        </authorList>
    </citation>
    <scope>NUCLEOTIDE SEQUENCE [LARGE SCALE GENOMIC DNA]</scope>
    <source>
        <strain evidence="9 10">CECT 8234</strain>
    </source>
</reference>
<keyword evidence="3" id="KW-1003">Cell membrane</keyword>
<evidence type="ECO:0000313" key="10">
    <source>
        <dbReference type="Proteomes" id="UP000518605"/>
    </source>
</evidence>
<dbReference type="Pfam" id="PF00528">
    <property type="entry name" value="BPD_transp_1"/>
    <property type="match status" value="1"/>
</dbReference>
<name>A0A7W5C3T2_9BACL</name>
<sequence length="268" mass="29610">MFINLRKIDKWAIQAVLAVFALIWLYPLVQSVIKSLGINGFGNYLAVIQHPKVNYFLVVFNSFFIAVCTTIVVGLLATLAAYAFSKMQFKLKDVLFYSLVACLAIPATAVMSPLFFTAKTLGIMNSYTGVILPLVAFNAPFMLLILKNYFDSIPNAILEAGMIDGASSLRMYRTIMIPLGIPAIINIAVLTFIYSWNDYIIPLLLIRDEKMYTVTLATQFFTGTTNQTPEMVAQLYAALILMTIPSVIVYMFGQNAMKSGLTAGAVKS</sequence>
<dbReference type="InterPro" id="IPR035906">
    <property type="entry name" value="MetI-like_sf"/>
</dbReference>
<evidence type="ECO:0000256" key="3">
    <source>
        <dbReference type="ARBA" id="ARBA00022475"/>
    </source>
</evidence>
<feature type="domain" description="ABC transmembrane type-1" evidence="8">
    <location>
        <begin position="59"/>
        <end position="253"/>
    </location>
</feature>
<keyword evidence="5 7" id="KW-1133">Transmembrane helix</keyword>
<feature type="transmembrane region" description="Helical" evidence="7">
    <location>
        <begin position="233"/>
        <end position="252"/>
    </location>
</feature>
<protein>
    <submittedName>
        <fullName evidence="9">Raffinose/stachyose/melibiose transport system permease protein</fullName>
    </submittedName>
</protein>
<keyword evidence="10" id="KW-1185">Reference proteome</keyword>
<dbReference type="PANTHER" id="PTHR43744:SF12">
    <property type="entry name" value="ABC TRANSPORTER PERMEASE PROTEIN MG189-RELATED"/>
    <property type="match status" value="1"/>
</dbReference>
<evidence type="ECO:0000256" key="1">
    <source>
        <dbReference type="ARBA" id="ARBA00004651"/>
    </source>
</evidence>
<feature type="transmembrane region" description="Helical" evidence="7">
    <location>
        <begin position="171"/>
        <end position="196"/>
    </location>
</feature>
<dbReference type="Proteomes" id="UP000518605">
    <property type="component" value="Unassembled WGS sequence"/>
</dbReference>
<keyword evidence="4 7" id="KW-0812">Transmembrane</keyword>
<keyword evidence="2 7" id="KW-0813">Transport</keyword>
<comment type="similarity">
    <text evidence="7">Belongs to the binding-protein-dependent transport system permease family.</text>
</comment>
<organism evidence="9 10">
    <name type="scientific">Paenibacillus endophyticus</name>
    <dbReference type="NCBI Taxonomy" id="1294268"/>
    <lineage>
        <taxon>Bacteria</taxon>
        <taxon>Bacillati</taxon>
        <taxon>Bacillota</taxon>
        <taxon>Bacilli</taxon>
        <taxon>Bacillales</taxon>
        <taxon>Paenibacillaceae</taxon>
        <taxon>Paenibacillus</taxon>
    </lineage>
</organism>
<dbReference type="PANTHER" id="PTHR43744">
    <property type="entry name" value="ABC TRANSPORTER PERMEASE PROTEIN MG189-RELATED-RELATED"/>
    <property type="match status" value="1"/>
</dbReference>
<feature type="transmembrane region" description="Helical" evidence="7">
    <location>
        <begin position="12"/>
        <end position="33"/>
    </location>
</feature>
<dbReference type="AlphaFoldDB" id="A0A7W5C3T2"/>
<feature type="transmembrane region" description="Helical" evidence="7">
    <location>
        <begin position="94"/>
        <end position="118"/>
    </location>
</feature>
<proteinExistence type="inferred from homology"/>
<accession>A0A7W5C3T2</accession>
<dbReference type="RefSeq" id="WP_183558943.1">
    <property type="nucleotide sequence ID" value="NZ_CBCSLB010000004.1"/>
</dbReference>
<dbReference type="GO" id="GO:0055085">
    <property type="term" value="P:transmembrane transport"/>
    <property type="evidence" value="ECO:0007669"/>
    <property type="project" value="InterPro"/>
</dbReference>
<evidence type="ECO:0000256" key="5">
    <source>
        <dbReference type="ARBA" id="ARBA00022989"/>
    </source>
</evidence>
<dbReference type="CDD" id="cd06261">
    <property type="entry name" value="TM_PBP2"/>
    <property type="match status" value="1"/>
</dbReference>
<evidence type="ECO:0000256" key="6">
    <source>
        <dbReference type="ARBA" id="ARBA00023136"/>
    </source>
</evidence>
<dbReference type="InterPro" id="IPR000515">
    <property type="entry name" value="MetI-like"/>
</dbReference>
<evidence type="ECO:0000259" key="8">
    <source>
        <dbReference type="PROSITE" id="PS50928"/>
    </source>
</evidence>
<gene>
    <name evidence="9" type="ORF">FHS16_000725</name>
</gene>
<feature type="transmembrane region" description="Helical" evidence="7">
    <location>
        <begin position="53"/>
        <end position="82"/>
    </location>
</feature>
<comment type="caution">
    <text evidence="9">The sequence shown here is derived from an EMBL/GenBank/DDBJ whole genome shotgun (WGS) entry which is preliminary data.</text>
</comment>
<keyword evidence="6 7" id="KW-0472">Membrane</keyword>
<feature type="transmembrane region" description="Helical" evidence="7">
    <location>
        <begin position="130"/>
        <end position="150"/>
    </location>
</feature>
<evidence type="ECO:0000313" key="9">
    <source>
        <dbReference type="EMBL" id="MBB3150691.1"/>
    </source>
</evidence>
<dbReference type="GO" id="GO:0005886">
    <property type="term" value="C:plasma membrane"/>
    <property type="evidence" value="ECO:0007669"/>
    <property type="project" value="UniProtKB-SubCell"/>
</dbReference>
<dbReference type="PROSITE" id="PS50928">
    <property type="entry name" value="ABC_TM1"/>
    <property type="match status" value="1"/>
</dbReference>
<dbReference type="Gene3D" id="1.10.3720.10">
    <property type="entry name" value="MetI-like"/>
    <property type="match status" value="1"/>
</dbReference>
<evidence type="ECO:0000256" key="4">
    <source>
        <dbReference type="ARBA" id="ARBA00022692"/>
    </source>
</evidence>